<evidence type="ECO:0000313" key="2">
    <source>
        <dbReference type="EMBL" id="KAJ5439062.1"/>
    </source>
</evidence>
<dbReference type="Proteomes" id="UP001213681">
    <property type="component" value="Unassembled WGS sequence"/>
</dbReference>
<reference evidence="2" key="1">
    <citation type="submission" date="2022-12" db="EMBL/GenBank/DDBJ databases">
        <authorList>
            <person name="Petersen C."/>
        </authorList>
    </citation>
    <scope>NUCLEOTIDE SEQUENCE</scope>
    <source>
        <strain evidence="2">IBT 16125</strain>
    </source>
</reference>
<name>A0AAD6FZX6_9EURO</name>
<comment type="caution">
    <text evidence="2">The sequence shown here is derived from an EMBL/GenBank/DDBJ whole genome shotgun (WGS) entry which is preliminary data.</text>
</comment>
<dbReference type="GeneID" id="81603685"/>
<dbReference type="RefSeq" id="XP_056762291.1">
    <property type="nucleotide sequence ID" value="XM_056913442.1"/>
</dbReference>
<keyword evidence="3" id="KW-1185">Reference proteome</keyword>
<proteinExistence type="predicted"/>
<gene>
    <name evidence="2" type="ORF">N7458_010060</name>
</gene>
<feature type="compositionally biased region" description="Polar residues" evidence="1">
    <location>
        <begin position="1"/>
        <end position="15"/>
    </location>
</feature>
<organism evidence="2 3">
    <name type="scientific">Penicillium daleae</name>
    <dbReference type="NCBI Taxonomy" id="63821"/>
    <lineage>
        <taxon>Eukaryota</taxon>
        <taxon>Fungi</taxon>
        <taxon>Dikarya</taxon>
        <taxon>Ascomycota</taxon>
        <taxon>Pezizomycotina</taxon>
        <taxon>Eurotiomycetes</taxon>
        <taxon>Eurotiomycetidae</taxon>
        <taxon>Eurotiales</taxon>
        <taxon>Aspergillaceae</taxon>
        <taxon>Penicillium</taxon>
    </lineage>
</organism>
<evidence type="ECO:0000256" key="1">
    <source>
        <dbReference type="SAM" id="MobiDB-lite"/>
    </source>
</evidence>
<sequence>MASSSTQPEPTAQNPTSNGTTNGTSHESAGTSDGNNENGVRWSSELVQDLNDMMAKMNLMKTNLLKIQDDVALLRKSFADVQQTLERLRDLVPKEPVPSSDTST</sequence>
<feature type="compositionally biased region" description="Low complexity" evidence="1">
    <location>
        <begin position="16"/>
        <end position="25"/>
    </location>
</feature>
<dbReference type="AlphaFoldDB" id="A0AAD6FZX6"/>
<feature type="compositionally biased region" description="Polar residues" evidence="1">
    <location>
        <begin position="26"/>
        <end position="38"/>
    </location>
</feature>
<dbReference type="EMBL" id="JAPVEA010000008">
    <property type="protein sequence ID" value="KAJ5439062.1"/>
    <property type="molecule type" value="Genomic_DNA"/>
</dbReference>
<reference evidence="2" key="2">
    <citation type="journal article" date="2023" name="IMA Fungus">
        <title>Comparative genomic study of the Penicillium genus elucidates a diverse pangenome and 15 lateral gene transfer events.</title>
        <authorList>
            <person name="Petersen C."/>
            <person name="Sorensen T."/>
            <person name="Nielsen M.R."/>
            <person name="Sondergaard T.E."/>
            <person name="Sorensen J.L."/>
            <person name="Fitzpatrick D.A."/>
            <person name="Frisvad J.C."/>
            <person name="Nielsen K.L."/>
        </authorList>
    </citation>
    <scope>NUCLEOTIDE SEQUENCE</scope>
    <source>
        <strain evidence="2">IBT 16125</strain>
    </source>
</reference>
<evidence type="ECO:0000313" key="3">
    <source>
        <dbReference type="Proteomes" id="UP001213681"/>
    </source>
</evidence>
<protein>
    <submittedName>
        <fullName evidence="2">Uncharacterized protein</fullName>
    </submittedName>
</protein>
<accession>A0AAD6FZX6</accession>
<feature type="region of interest" description="Disordered" evidence="1">
    <location>
        <begin position="1"/>
        <end position="44"/>
    </location>
</feature>